<organism evidence="2 3">
    <name type="scientific">Heterostelium pallidum (strain ATCC 26659 / Pp 5 / PN500)</name>
    <name type="common">Cellular slime mold</name>
    <name type="synonym">Polysphondylium pallidum</name>
    <dbReference type="NCBI Taxonomy" id="670386"/>
    <lineage>
        <taxon>Eukaryota</taxon>
        <taxon>Amoebozoa</taxon>
        <taxon>Evosea</taxon>
        <taxon>Eumycetozoa</taxon>
        <taxon>Dictyostelia</taxon>
        <taxon>Acytosteliales</taxon>
        <taxon>Acytosteliaceae</taxon>
        <taxon>Heterostelium</taxon>
    </lineage>
</organism>
<evidence type="ECO:0000313" key="3">
    <source>
        <dbReference type="Proteomes" id="UP000001396"/>
    </source>
</evidence>
<dbReference type="InterPro" id="IPR009003">
    <property type="entry name" value="Peptidase_S1_PA"/>
</dbReference>
<feature type="region of interest" description="Disordered" evidence="1">
    <location>
        <begin position="68"/>
        <end position="87"/>
    </location>
</feature>
<dbReference type="GeneID" id="31366550"/>
<dbReference type="SUPFAM" id="SSF50494">
    <property type="entry name" value="Trypsin-like serine proteases"/>
    <property type="match status" value="1"/>
</dbReference>
<keyword evidence="3" id="KW-1185">Reference proteome</keyword>
<gene>
    <name evidence="2" type="ORF">PPL_11081</name>
</gene>
<sequence length="316" mass="34898">MSSNECDNGESEVPEIIKPSTILSLRKKDENEWRELHEWCLKFRVENNLTVREFFILCGKPERPSFPKLLSKGGAEQNPSSKPSSVGGELRDILKHAIKTLPPKIDSPPKECLSLHDKFAIVEERCQVANIPVSIGKKVQTNQPTVFSHSPLKDEDKAKVSQSLKNMCIYEEPEFSHDVAISTPPDGYSFATNHIDKIGALSTSILEASSKKSDVEGIVRMNGVVSGFKSGTVIEHYGDSFVVSNFALRGDSGALVVDDKNNAVGIVSMVLGDNSKTKVVRITSIAPWLEEIMEHKSDQIEPAEKDVKVEVMHSKL</sequence>
<evidence type="ECO:0000313" key="2">
    <source>
        <dbReference type="EMBL" id="EFA75576.1"/>
    </source>
</evidence>
<protein>
    <submittedName>
        <fullName evidence="2">Uncharacterized protein</fullName>
    </submittedName>
</protein>
<evidence type="ECO:0000256" key="1">
    <source>
        <dbReference type="SAM" id="MobiDB-lite"/>
    </source>
</evidence>
<name>D3BSW1_HETP5</name>
<comment type="caution">
    <text evidence="2">The sequence shown here is derived from an EMBL/GenBank/DDBJ whole genome shotgun (WGS) entry which is preliminary data.</text>
</comment>
<reference evidence="2 3" key="1">
    <citation type="journal article" date="2011" name="Genome Res.">
        <title>Phylogeny-wide analysis of social amoeba genomes highlights ancient origins for complex intercellular communication.</title>
        <authorList>
            <person name="Heidel A.J."/>
            <person name="Lawal H.M."/>
            <person name="Felder M."/>
            <person name="Schilde C."/>
            <person name="Helps N.R."/>
            <person name="Tunggal B."/>
            <person name="Rivero F."/>
            <person name="John U."/>
            <person name="Schleicher M."/>
            <person name="Eichinger L."/>
            <person name="Platzer M."/>
            <person name="Noegel A.A."/>
            <person name="Schaap P."/>
            <person name="Gloeckner G."/>
        </authorList>
    </citation>
    <scope>NUCLEOTIDE SEQUENCE [LARGE SCALE GENOMIC DNA]</scope>
    <source>
        <strain evidence="3">ATCC 26659 / Pp 5 / PN500</strain>
    </source>
</reference>
<proteinExistence type="predicted"/>
<dbReference type="Proteomes" id="UP000001396">
    <property type="component" value="Unassembled WGS sequence"/>
</dbReference>
<dbReference type="AlphaFoldDB" id="D3BSW1"/>
<dbReference type="RefSeq" id="XP_020427710.1">
    <property type="nucleotide sequence ID" value="XM_020581840.1"/>
</dbReference>
<dbReference type="InParanoid" id="D3BSW1"/>
<accession>D3BSW1</accession>
<dbReference type="EMBL" id="ADBJ01000054">
    <property type="protein sequence ID" value="EFA75576.1"/>
    <property type="molecule type" value="Genomic_DNA"/>
</dbReference>